<evidence type="ECO:0000313" key="2">
    <source>
        <dbReference type="Proteomes" id="UP001596513"/>
    </source>
</evidence>
<accession>A0ABW2UCL2</accession>
<comment type="caution">
    <text evidence="1">The sequence shown here is derived from an EMBL/GenBank/DDBJ whole genome shotgun (WGS) entry which is preliminary data.</text>
</comment>
<gene>
    <name evidence="1" type="ORF">ACFQT0_23940</name>
</gene>
<evidence type="ECO:0008006" key="3">
    <source>
        <dbReference type="Google" id="ProtNLM"/>
    </source>
</evidence>
<keyword evidence="2" id="KW-1185">Reference proteome</keyword>
<dbReference type="Gene3D" id="3.40.50.150">
    <property type="entry name" value="Vaccinia Virus protein VP39"/>
    <property type="match status" value="1"/>
</dbReference>
<dbReference type="EMBL" id="JBHTEK010000001">
    <property type="protein sequence ID" value="MFC7670079.1"/>
    <property type="molecule type" value="Genomic_DNA"/>
</dbReference>
<proteinExistence type="predicted"/>
<sequence>MNNFLQRVIGFSARKLNAVNNSLEQKKHQAAESAAETAWLSKFNDLEYFDHKLLDGVTIRLYKDSVLSKLIAGGFENEEIDFLRRYLKKGDTFLDIGANIGLFSLEAVTKVGPEGRIFSFEPSLRRLHALRKILKSTILRRLIQLTLACLIGKTFCK</sequence>
<dbReference type="InterPro" id="IPR029063">
    <property type="entry name" value="SAM-dependent_MTases_sf"/>
</dbReference>
<name>A0ABW2UCL2_9BACT</name>
<evidence type="ECO:0000313" key="1">
    <source>
        <dbReference type="EMBL" id="MFC7670079.1"/>
    </source>
</evidence>
<protein>
    <recommendedName>
        <fullName evidence="3">FkbM family methyltransferase</fullName>
    </recommendedName>
</protein>
<dbReference type="SUPFAM" id="SSF53335">
    <property type="entry name" value="S-adenosyl-L-methionine-dependent methyltransferases"/>
    <property type="match status" value="1"/>
</dbReference>
<organism evidence="1 2">
    <name type="scientific">Hymenobacter humi</name>
    <dbReference type="NCBI Taxonomy" id="1411620"/>
    <lineage>
        <taxon>Bacteria</taxon>
        <taxon>Pseudomonadati</taxon>
        <taxon>Bacteroidota</taxon>
        <taxon>Cytophagia</taxon>
        <taxon>Cytophagales</taxon>
        <taxon>Hymenobacteraceae</taxon>
        <taxon>Hymenobacter</taxon>
    </lineage>
</organism>
<reference evidence="2" key="1">
    <citation type="journal article" date="2019" name="Int. J. Syst. Evol. Microbiol.">
        <title>The Global Catalogue of Microorganisms (GCM) 10K type strain sequencing project: providing services to taxonomists for standard genome sequencing and annotation.</title>
        <authorList>
            <consortium name="The Broad Institute Genomics Platform"/>
            <consortium name="The Broad Institute Genome Sequencing Center for Infectious Disease"/>
            <person name="Wu L."/>
            <person name="Ma J."/>
        </authorList>
    </citation>
    <scope>NUCLEOTIDE SEQUENCE [LARGE SCALE GENOMIC DNA]</scope>
    <source>
        <strain evidence="2">JCM 19635</strain>
    </source>
</reference>
<dbReference type="RefSeq" id="WP_380205547.1">
    <property type="nucleotide sequence ID" value="NZ_JBHTEK010000001.1"/>
</dbReference>
<dbReference type="Proteomes" id="UP001596513">
    <property type="component" value="Unassembled WGS sequence"/>
</dbReference>